<dbReference type="PANTHER" id="PTHR43445">
    <property type="entry name" value="UDP-N-ACETYLMURAMATE--L-ALANINE LIGASE-RELATED"/>
    <property type="match status" value="1"/>
</dbReference>
<dbReference type="SUPFAM" id="SSF53244">
    <property type="entry name" value="MurD-like peptide ligases, peptide-binding domain"/>
    <property type="match status" value="1"/>
</dbReference>
<dbReference type="GO" id="GO:0009252">
    <property type="term" value="P:peptidoglycan biosynthetic process"/>
    <property type="evidence" value="ECO:0007669"/>
    <property type="project" value="UniProtKB-KW"/>
</dbReference>
<name>A0A1C7P9P9_9BACT</name>
<dbReference type="InterPro" id="IPR036615">
    <property type="entry name" value="Mur_ligase_C_dom_sf"/>
</dbReference>
<proteinExistence type="predicted"/>
<dbReference type="InterPro" id="IPR036565">
    <property type="entry name" value="Mur-like_cat_sf"/>
</dbReference>
<keyword evidence="8" id="KW-0961">Cell wall biogenesis/degradation</keyword>
<dbReference type="GO" id="GO:0008360">
    <property type="term" value="P:regulation of cell shape"/>
    <property type="evidence" value="ECO:0007669"/>
    <property type="project" value="UniProtKB-KW"/>
</dbReference>
<dbReference type="Gene3D" id="3.90.190.20">
    <property type="entry name" value="Mur ligase, C-terminal domain"/>
    <property type="match status" value="1"/>
</dbReference>
<evidence type="ECO:0000256" key="5">
    <source>
        <dbReference type="ARBA" id="ARBA00022960"/>
    </source>
</evidence>
<evidence type="ECO:0000256" key="6">
    <source>
        <dbReference type="ARBA" id="ARBA00022984"/>
    </source>
</evidence>
<evidence type="ECO:0000259" key="11">
    <source>
        <dbReference type="Pfam" id="PF08245"/>
    </source>
</evidence>
<evidence type="ECO:0000256" key="8">
    <source>
        <dbReference type="ARBA" id="ARBA00023316"/>
    </source>
</evidence>
<evidence type="ECO:0000259" key="10">
    <source>
        <dbReference type="Pfam" id="PF02875"/>
    </source>
</evidence>
<dbReference type="GO" id="GO:0071555">
    <property type="term" value="P:cell wall organization"/>
    <property type="evidence" value="ECO:0007669"/>
    <property type="project" value="UniProtKB-KW"/>
</dbReference>
<evidence type="ECO:0000313" key="12">
    <source>
        <dbReference type="EMBL" id="SEH85627.1"/>
    </source>
</evidence>
<keyword evidence="4" id="KW-0067">ATP-binding</keyword>
<organism evidence="12 13">
    <name type="scientific">Akkermansia glycaniphila</name>
    <dbReference type="NCBI Taxonomy" id="1679444"/>
    <lineage>
        <taxon>Bacteria</taxon>
        <taxon>Pseudomonadati</taxon>
        <taxon>Verrucomicrobiota</taxon>
        <taxon>Verrucomicrobiia</taxon>
        <taxon>Verrucomicrobiales</taxon>
        <taxon>Akkermansiaceae</taxon>
        <taxon>Akkermansia</taxon>
    </lineage>
</organism>
<feature type="domain" description="Mur ligase N-terminal catalytic" evidence="9">
    <location>
        <begin position="3"/>
        <end position="100"/>
    </location>
</feature>
<dbReference type="STRING" id="1679444.PYTT_1241"/>
<evidence type="ECO:0000313" key="13">
    <source>
        <dbReference type="Proteomes" id="UP000176204"/>
    </source>
</evidence>
<keyword evidence="6" id="KW-0573">Peptidoglycan synthesis</keyword>
<keyword evidence="2" id="KW-0132">Cell division</keyword>
<dbReference type="Gene3D" id="3.40.50.720">
    <property type="entry name" value="NAD(P)-binding Rossmann-like Domain"/>
    <property type="match status" value="1"/>
</dbReference>
<dbReference type="Pfam" id="PF01225">
    <property type="entry name" value="Mur_ligase"/>
    <property type="match status" value="1"/>
</dbReference>
<dbReference type="SUPFAM" id="SSF51984">
    <property type="entry name" value="MurCD N-terminal domain"/>
    <property type="match status" value="1"/>
</dbReference>
<evidence type="ECO:0000259" key="9">
    <source>
        <dbReference type="Pfam" id="PF01225"/>
    </source>
</evidence>
<dbReference type="KEGG" id="agl:PYTT_1241"/>
<protein>
    <submittedName>
        <fullName evidence="12">Mpl: udp-n-acetylmuramate:l-alanyl-gamma-d-glutamyl-meso-diamino pimelate ligase</fullName>
    </submittedName>
</protein>
<dbReference type="PATRIC" id="fig|1679444.3.peg.1340"/>
<evidence type="ECO:0000256" key="2">
    <source>
        <dbReference type="ARBA" id="ARBA00022618"/>
    </source>
</evidence>
<feature type="domain" description="Mur ligase C-terminal" evidence="10">
    <location>
        <begin position="318"/>
        <end position="450"/>
    </location>
</feature>
<gene>
    <name evidence="12" type="ORF">PYTT_1241</name>
</gene>
<evidence type="ECO:0000256" key="7">
    <source>
        <dbReference type="ARBA" id="ARBA00023306"/>
    </source>
</evidence>
<dbReference type="Pfam" id="PF08245">
    <property type="entry name" value="Mur_ligase_M"/>
    <property type="match status" value="1"/>
</dbReference>
<dbReference type="Gene3D" id="3.40.1190.10">
    <property type="entry name" value="Mur-like, catalytic domain"/>
    <property type="match status" value="1"/>
</dbReference>
<reference evidence="13" key="1">
    <citation type="submission" date="2016-09" db="EMBL/GenBank/DDBJ databases">
        <authorList>
            <person name="Koehorst J."/>
        </authorList>
    </citation>
    <scope>NUCLEOTIDE SEQUENCE [LARGE SCALE GENOMIC DNA]</scope>
</reference>
<dbReference type="InterPro" id="IPR005757">
    <property type="entry name" value="Mpl"/>
</dbReference>
<dbReference type="InterPro" id="IPR013221">
    <property type="entry name" value="Mur_ligase_cen"/>
</dbReference>
<dbReference type="OrthoDB" id="9804126at2"/>
<dbReference type="InterPro" id="IPR000713">
    <property type="entry name" value="Mur_ligase_N"/>
</dbReference>
<dbReference type="Proteomes" id="UP000176204">
    <property type="component" value="Chromosome I"/>
</dbReference>
<keyword evidence="5" id="KW-0133">Cell shape</keyword>
<dbReference type="GO" id="GO:0051301">
    <property type="term" value="P:cell division"/>
    <property type="evidence" value="ECO:0007669"/>
    <property type="project" value="UniProtKB-KW"/>
</dbReference>
<evidence type="ECO:0000256" key="1">
    <source>
        <dbReference type="ARBA" id="ARBA00022598"/>
    </source>
</evidence>
<dbReference type="InterPro" id="IPR004101">
    <property type="entry name" value="Mur_ligase_C"/>
</dbReference>
<dbReference type="InterPro" id="IPR050061">
    <property type="entry name" value="MurCDEF_pg_biosynth"/>
</dbReference>
<dbReference type="SUPFAM" id="SSF53623">
    <property type="entry name" value="MurD-like peptide ligases, catalytic domain"/>
    <property type="match status" value="1"/>
</dbReference>
<keyword evidence="1 12" id="KW-0436">Ligase</keyword>
<dbReference type="AlphaFoldDB" id="A0A1C7P9P9"/>
<keyword evidence="3" id="KW-0547">Nucleotide-binding</keyword>
<dbReference type="GO" id="GO:0005524">
    <property type="term" value="F:ATP binding"/>
    <property type="evidence" value="ECO:0007669"/>
    <property type="project" value="UniProtKB-KW"/>
</dbReference>
<accession>A0A1C7P9P9</accession>
<dbReference type="Pfam" id="PF02875">
    <property type="entry name" value="Mur_ligase_C"/>
    <property type="match status" value="1"/>
</dbReference>
<feature type="domain" description="Mur ligase central" evidence="11">
    <location>
        <begin position="109"/>
        <end position="296"/>
    </location>
</feature>
<dbReference type="NCBIfam" id="TIGR01081">
    <property type="entry name" value="mpl"/>
    <property type="match status" value="1"/>
</dbReference>
<keyword evidence="7" id="KW-0131">Cell cycle</keyword>
<dbReference type="PANTHER" id="PTHR43445:SF5">
    <property type="entry name" value="UDP-N-ACETYLMURAMATE--L-ALANYL-GAMMA-D-GLUTAMYL-MESO-2,6-DIAMINOHEPTANDIOATE LIGASE"/>
    <property type="match status" value="1"/>
</dbReference>
<evidence type="ECO:0000256" key="3">
    <source>
        <dbReference type="ARBA" id="ARBA00022741"/>
    </source>
</evidence>
<evidence type="ECO:0000256" key="4">
    <source>
        <dbReference type="ARBA" id="ARBA00022840"/>
    </source>
</evidence>
<dbReference type="EMBL" id="LT629973">
    <property type="protein sequence ID" value="SEH85627.1"/>
    <property type="molecule type" value="Genomic_DNA"/>
</dbReference>
<sequence>MQHFHFLGICGTAMGAVAAAMARKGYTVTGSDAKIYPPMSDFLAAENIRMFDGYAASNIPAEADVIVVGNAMSRGNLEVEAVLERKLYYVSLPEVMKEHFLRGKKNYVVTGTHGKTTTTSMLAWIMEYTGKDPSFMIGGIANNLKRGGRFTDSEFCVLEGDEYDTAFFDKRSKFLHYLPEVVIVNNIEFDHADIYNNVEEIKRSFRHLLRVVPRNGLALVNADDPNCLDLTRPGEDGKPVPCPVQTLGFSKDADIRISDVEYKPEGCTWKLEGYLYELPMIGEFNVRNASMAITAARFAGIPQEVVAESLRRFEGVARRQQVRGEEDGITVVDDFAHHPTAIKHAVTGLRQRYPGARIWGVFEPRSNTTMRKIFQNELALALATADRPVVSALENKEKISKEDQLDIDKLGKDLEALGRQVFIGQDVPAIVKHIQAEAQPGDVVLVMSNGGFDGIHGKLLEAFKNRKKD</sequence>
<keyword evidence="13" id="KW-1185">Reference proteome</keyword>
<dbReference type="RefSeq" id="WP_067777548.1">
    <property type="nucleotide sequence ID" value="NZ_LIGX01000038.1"/>
</dbReference>
<dbReference type="GO" id="GO:0016881">
    <property type="term" value="F:acid-amino acid ligase activity"/>
    <property type="evidence" value="ECO:0007669"/>
    <property type="project" value="InterPro"/>
</dbReference>